<sequence length="101" mass="11118">MTPPLSPRSRGGGIWKDADWKMQDGVAGTPGWIRARGKGAKGKEKKKQMTVIIITHAKEMMSIAEHIIMLDKGRVVEEGGYAELRRKKGGAFAKLLRGESE</sequence>
<accession>A0ACC2I4J0</accession>
<organism evidence="1 2">
    <name type="scientific">Boeremia exigua</name>
    <dbReference type="NCBI Taxonomy" id="749465"/>
    <lineage>
        <taxon>Eukaryota</taxon>
        <taxon>Fungi</taxon>
        <taxon>Dikarya</taxon>
        <taxon>Ascomycota</taxon>
        <taxon>Pezizomycotina</taxon>
        <taxon>Dothideomycetes</taxon>
        <taxon>Pleosporomycetidae</taxon>
        <taxon>Pleosporales</taxon>
        <taxon>Pleosporineae</taxon>
        <taxon>Didymellaceae</taxon>
        <taxon>Boeremia</taxon>
    </lineage>
</organism>
<protein>
    <submittedName>
        <fullName evidence="1">Uncharacterized protein</fullName>
    </submittedName>
</protein>
<gene>
    <name evidence="1" type="ORF">OPT61_g6847</name>
</gene>
<proteinExistence type="predicted"/>
<keyword evidence="2" id="KW-1185">Reference proteome</keyword>
<evidence type="ECO:0000313" key="2">
    <source>
        <dbReference type="Proteomes" id="UP001153331"/>
    </source>
</evidence>
<dbReference type="EMBL" id="JAPHNI010000518">
    <property type="protein sequence ID" value="KAJ8110262.1"/>
    <property type="molecule type" value="Genomic_DNA"/>
</dbReference>
<comment type="caution">
    <text evidence="1">The sequence shown here is derived from an EMBL/GenBank/DDBJ whole genome shotgun (WGS) entry which is preliminary data.</text>
</comment>
<evidence type="ECO:0000313" key="1">
    <source>
        <dbReference type="EMBL" id="KAJ8110262.1"/>
    </source>
</evidence>
<reference evidence="1" key="1">
    <citation type="submission" date="2022-11" db="EMBL/GenBank/DDBJ databases">
        <title>Genome Sequence of Boeremia exigua.</title>
        <authorList>
            <person name="Buettner E."/>
        </authorList>
    </citation>
    <scope>NUCLEOTIDE SEQUENCE</scope>
    <source>
        <strain evidence="1">CU02</strain>
    </source>
</reference>
<name>A0ACC2I4J0_9PLEO</name>
<dbReference type="Proteomes" id="UP001153331">
    <property type="component" value="Unassembled WGS sequence"/>
</dbReference>